<sequence length="330" mass="36119">MWPYHAASAGLGWTTTVSPSHANFPYILEDRVGIVESSETGLTKSSRRRMRRREHHWTEEFRIRTLARTPMGEVSPRAALGGFMSSRAITRLAPTGVTINVLTSRLRELNLAISWARRAAYTPPISTDTNDDSWILNAALTAVRRLETKEAQLRALNRAIQSVLAARAVANAIDDVSTAEIIALERTWDPTPPTVITDFDDWSVDENRPYTSLTAPDPSNILGTAIHASNLLVSFSRAWPFPVPAAITAVQRGQLTAALTSILTITREVRVHDSGVGERLSALPVGDDLALVLDSACIVCYACVADTVLVPCWHLMLCAVCVSSSHIERN</sequence>
<dbReference type="EMBL" id="JBBBZM010000041">
    <property type="protein sequence ID" value="KAL0636941.1"/>
    <property type="molecule type" value="Genomic_DNA"/>
</dbReference>
<reference evidence="1 2" key="1">
    <citation type="submission" date="2024-02" db="EMBL/GenBank/DDBJ databases">
        <title>Discinaceae phylogenomics.</title>
        <authorList>
            <person name="Dirks A.C."/>
            <person name="James T.Y."/>
        </authorList>
    </citation>
    <scope>NUCLEOTIDE SEQUENCE [LARGE SCALE GENOMIC DNA]</scope>
    <source>
        <strain evidence="1 2">ACD0624</strain>
    </source>
</reference>
<evidence type="ECO:0008006" key="3">
    <source>
        <dbReference type="Google" id="ProtNLM"/>
    </source>
</evidence>
<gene>
    <name evidence="1" type="ORF">Q9L58_004044</name>
</gene>
<proteinExistence type="predicted"/>
<evidence type="ECO:0000313" key="2">
    <source>
        <dbReference type="Proteomes" id="UP001447188"/>
    </source>
</evidence>
<protein>
    <recommendedName>
        <fullName evidence="3">RING-type domain-containing protein</fullName>
    </recommendedName>
</protein>
<name>A0ABR3GMX5_9PEZI</name>
<accession>A0ABR3GMX5</accession>
<evidence type="ECO:0000313" key="1">
    <source>
        <dbReference type="EMBL" id="KAL0636941.1"/>
    </source>
</evidence>
<organism evidence="1 2">
    <name type="scientific">Discina gigas</name>
    <dbReference type="NCBI Taxonomy" id="1032678"/>
    <lineage>
        <taxon>Eukaryota</taxon>
        <taxon>Fungi</taxon>
        <taxon>Dikarya</taxon>
        <taxon>Ascomycota</taxon>
        <taxon>Pezizomycotina</taxon>
        <taxon>Pezizomycetes</taxon>
        <taxon>Pezizales</taxon>
        <taxon>Discinaceae</taxon>
        <taxon>Discina</taxon>
    </lineage>
</organism>
<comment type="caution">
    <text evidence="1">The sequence shown here is derived from an EMBL/GenBank/DDBJ whole genome shotgun (WGS) entry which is preliminary data.</text>
</comment>
<keyword evidence="2" id="KW-1185">Reference proteome</keyword>
<dbReference type="Proteomes" id="UP001447188">
    <property type="component" value="Unassembled WGS sequence"/>
</dbReference>